<dbReference type="GeneID" id="92757892"/>
<dbReference type="PATRIC" id="fig|717959.3.peg.2314"/>
<dbReference type="STRING" id="717959.AL1_07540"/>
<dbReference type="AlphaFoldDB" id="D4IK64"/>
<dbReference type="HOGENOM" id="CLU_2140575_0_0_10"/>
<dbReference type="Proteomes" id="UP000008794">
    <property type="component" value="Chromosome"/>
</dbReference>
<reference evidence="1 2" key="2">
    <citation type="submission" date="2010-03" db="EMBL/GenBank/DDBJ databases">
        <authorList>
            <person name="Pajon A."/>
        </authorList>
    </citation>
    <scope>NUCLEOTIDE SEQUENCE [LARGE SCALE GENOMIC DNA]</scope>
    <source>
        <strain evidence="1 2">WAL 8301</strain>
    </source>
</reference>
<name>D4IK64_9BACT</name>
<evidence type="ECO:0000313" key="2">
    <source>
        <dbReference type="Proteomes" id="UP000008794"/>
    </source>
</evidence>
<sequence>MQEQKNELRGDSRTVSLDSGTLSRKVSNYERLFLQPVKTAALHGKAIYVRPEFHQRIQRIVRLLDNDKISMYSYLDRVLEHHFATFDEEITVWCRNRLQSLSRDLKTTLPWE</sequence>
<reference evidence="1 2" key="1">
    <citation type="submission" date="2010-03" db="EMBL/GenBank/DDBJ databases">
        <title>The genome sequence of Alistipes shahii WAL 8301.</title>
        <authorList>
            <consortium name="metaHIT consortium -- http://www.metahit.eu/"/>
            <person name="Pajon A."/>
            <person name="Turner K."/>
            <person name="Parkhill J."/>
        </authorList>
    </citation>
    <scope>NUCLEOTIDE SEQUENCE [LARGE SCALE GENOMIC DNA]</scope>
    <source>
        <strain evidence="1 2">WAL 8301</strain>
    </source>
</reference>
<gene>
    <name evidence="1" type="ORF">AL1_07540</name>
</gene>
<dbReference type="BioCyc" id="ASHA717959:AL1_RS15500-MONOMER"/>
<protein>
    <recommendedName>
        <fullName evidence="3">DUF3408 domain-containing protein</fullName>
    </recommendedName>
</protein>
<evidence type="ECO:0008006" key="3">
    <source>
        <dbReference type="Google" id="ProtNLM"/>
    </source>
</evidence>
<dbReference type="EMBL" id="FP929032">
    <property type="protein sequence ID" value="CBK63326.1"/>
    <property type="molecule type" value="Genomic_DNA"/>
</dbReference>
<organism evidence="1 2">
    <name type="scientific">Alistipes shahii WAL 8301</name>
    <dbReference type="NCBI Taxonomy" id="717959"/>
    <lineage>
        <taxon>Bacteria</taxon>
        <taxon>Pseudomonadati</taxon>
        <taxon>Bacteroidota</taxon>
        <taxon>Bacteroidia</taxon>
        <taxon>Bacteroidales</taxon>
        <taxon>Rikenellaceae</taxon>
        <taxon>Alistipes</taxon>
    </lineage>
</organism>
<dbReference type="RefSeq" id="WP_015546261.1">
    <property type="nucleotide sequence ID" value="NC_021030.1"/>
</dbReference>
<dbReference type="KEGG" id="ash:AL1_07540"/>
<proteinExistence type="predicted"/>
<dbReference type="InterPro" id="IPR021823">
    <property type="entry name" value="DUF3408"/>
</dbReference>
<accession>D4IK64</accession>
<evidence type="ECO:0000313" key="1">
    <source>
        <dbReference type="EMBL" id="CBK63326.1"/>
    </source>
</evidence>
<keyword evidence="2" id="KW-1185">Reference proteome</keyword>
<dbReference type="Pfam" id="PF11888">
    <property type="entry name" value="DUF3408"/>
    <property type="match status" value="1"/>
</dbReference>
<dbReference type="OrthoDB" id="949719at2"/>